<keyword evidence="3" id="KW-1185">Reference proteome</keyword>
<evidence type="ECO:0000256" key="1">
    <source>
        <dbReference type="SAM" id="MobiDB-lite"/>
    </source>
</evidence>
<gene>
    <name evidence="2" type="ORF">LPLAT_LOCUS112</name>
</gene>
<accession>A0AAV2N0T2</accession>
<organism evidence="2 3">
    <name type="scientific">Lasius platythorax</name>
    <dbReference type="NCBI Taxonomy" id="488582"/>
    <lineage>
        <taxon>Eukaryota</taxon>
        <taxon>Metazoa</taxon>
        <taxon>Ecdysozoa</taxon>
        <taxon>Arthropoda</taxon>
        <taxon>Hexapoda</taxon>
        <taxon>Insecta</taxon>
        <taxon>Pterygota</taxon>
        <taxon>Neoptera</taxon>
        <taxon>Endopterygota</taxon>
        <taxon>Hymenoptera</taxon>
        <taxon>Apocrita</taxon>
        <taxon>Aculeata</taxon>
        <taxon>Formicoidea</taxon>
        <taxon>Formicidae</taxon>
        <taxon>Formicinae</taxon>
        <taxon>Lasius</taxon>
        <taxon>Lasius</taxon>
    </lineage>
</organism>
<sequence length="74" mass="8298">MSNGRLNEDRKRGGRRRRGARRVKGRRRRGGERRREENGFSDSEAEVSPPLTKGSRRKGSHSSGLALALAYCST</sequence>
<dbReference type="EMBL" id="OZ034824">
    <property type="protein sequence ID" value="CAL1673158.1"/>
    <property type="molecule type" value="Genomic_DNA"/>
</dbReference>
<evidence type="ECO:0000313" key="3">
    <source>
        <dbReference type="Proteomes" id="UP001497644"/>
    </source>
</evidence>
<proteinExistence type="predicted"/>
<dbReference type="Proteomes" id="UP001497644">
    <property type="component" value="Chromosome 1"/>
</dbReference>
<feature type="compositionally biased region" description="Basic and acidic residues" evidence="1">
    <location>
        <begin position="1"/>
        <end position="11"/>
    </location>
</feature>
<feature type="compositionally biased region" description="Basic residues" evidence="1">
    <location>
        <begin position="12"/>
        <end position="32"/>
    </location>
</feature>
<protein>
    <submittedName>
        <fullName evidence="2">Uncharacterized protein</fullName>
    </submittedName>
</protein>
<feature type="region of interest" description="Disordered" evidence="1">
    <location>
        <begin position="1"/>
        <end position="74"/>
    </location>
</feature>
<evidence type="ECO:0000313" key="2">
    <source>
        <dbReference type="EMBL" id="CAL1673158.1"/>
    </source>
</evidence>
<name>A0AAV2N0T2_9HYME</name>
<dbReference type="AlphaFoldDB" id="A0AAV2N0T2"/>
<reference evidence="2 3" key="1">
    <citation type="submission" date="2024-04" db="EMBL/GenBank/DDBJ databases">
        <authorList>
            <consortium name="Molecular Ecology Group"/>
        </authorList>
    </citation>
    <scope>NUCLEOTIDE SEQUENCE [LARGE SCALE GENOMIC DNA]</scope>
</reference>